<dbReference type="InterPro" id="IPR019167">
    <property type="entry name" value="PAT1_dom"/>
</dbReference>
<dbReference type="STRING" id="1754191.A0A1Y1VNS7"/>
<evidence type="ECO:0000256" key="2">
    <source>
        <dbReference type="ARBA" id="ARBA00004201"/>
    </source>
</evidence>
<dbReference type="EMBL" id="MCFH01000001">
    <property type="protein sequence ID" value="ORX60930.1"/>
    <property type="molecule type" value="Genomic_DNA"/>
</dbReference>
<reference evidence="9 10" key="1">
    <citation type="submission" date="2016-08" db="EMBL/GenBank/DDBJ databases">
        <title>Genomes of anaerobic fungi encode conserved fungal cellulosomes for biomass hydrolysis.</title>
        <authorList>
            <consortium name="DOE Joint Genome Institute"/>
            <person name="Haitjema C.H."/>
            <person name="Gilmore S.P."/>
            <person name="Henske J.K."/>
            <person name="Solomon K.V."/>
            <person name="De Groot R."/>
            <person name="Kuo A."/>
            <person name="Mondo S.J."/>
            <person name="Salamov A.A."/>
            <person name="Labutti K."/>
            <person name="Zhao Z."/>
            <person name="Chiniquy J."/>
            <person name="Barry K."/>
            <person name="Brewer H.M."/>
            <person name="Purvine S.O."/>
            <person name="Wright A.T."/>
            <person name="Boxma B."/>
            <person name="Van Alen T."/>
            <person name="Hackstein J.H."/>
            <person name="Baker S.E."/>
            <person name="Grigoriev I.V."/>
            <person name="O'Malley M.A."/>
        </authorList>
    </citation>
    <scope>NUCLEOTIDE SEQUENCE [LARGE SCALE GENOMIC DNA]</scope>
    <source>
        <strain evidence="10">finn</strain>
    </source>
</reference>
<reference evidence="9 10" key="2">
    <citation type="submission" date="2016-08" db="EMBL/GenBank/DDBJ databases">
        <title>Pervasive Adenine N6-methylation of Active Genes in Fungi.</title>
        <authorList>
            <consortium name="DOE Joint Genome Institute"/>
            <person name="Mondo S.J."/>
            <person name="Dannebaum R.O."/>
            <person name="Kuo R.C."/>
            <person name="Labutti K."/>
            <person name="Haridas S."/>
            <person name="Kuo A."/>
            <person name="Salamov A."/>
            <person name="Ahrendt S.R."/>
            <person name="Lipzen A."/>
            <person name="Sullivan W."/>
            <person name="Andreopoulos W.B."/>
            <person name="Clum A."/>
            <person name="Lindquist E."/>
            <person name="Daum C."/>
            <person name="Ramamoorthy G.K."/>
            <person name="Gryganskyi A."/>
            <person name="Culley D."/>
            <person name="Magnuson J.K."/>
            <person name="James T.Y."/>
            <person name="O'Malley M.A."/>
            <person name="Stajich J.E."/>
            <person name="Spatafora J.W."/>
            <person name="Visel A."/>
            <person name="Grigoriev I.V."/>
        </authorList>
    </citation>
    <scope>NUCLEOTIDE SEQUENCE [LARGE SCALE GENOMIC DNA]</scope>
    <source>
        <strain evidence="10">finn</strain>
    </source>
</reference>
<feature type="region of interest" description="Disordered" evidence="7">
    <location>
        <begin position="173"/>
        <end position="199"/>
    </location>
</feature>
<evidence type="ECO:0000256" key="4">
    <source>
        <dbReference type="ARBA" id="ARBA00022490"/>
    </source>
</evidence>
<keyword evidence="10" id="KW-1185">Reference proteome</keyword>
<evidence type="ECO:0000256" key="3">
    <source>
        <dbReference type="ARBA" id="ARBA00009138"/>
    </source>
</evidence>
<dbReference type="Proteomes" id="UP000193719">
    <property type="component" value="Unassembled WGS sequence"/>
</dbReference>
<comment type="caution">
    <text evidence="9">The sequence shown here is derived from an EMBL/GenBank/DDBJ whole genome shotgun (WGS) entry which is preliminary data.</text>
</comment>
<sequence>MIKKIIFYSKDEYSGLMTRKEKELIAKIQISQLITDDPYSDDFYYQMFTEKKNNENQGETKLNWQQTYLMKQGKGGNLSSQMQQQVQHLIDGRKQKPKNTQFSLEGALGKIALNSVRNPKQLLQVNKDKDSSKKASANSSEQPQTTRLAHYKTLASIENVYTYVLQLEQKERQKNLKKEQSTDNETDANEEETEEEKQEKENLINKIWNELKIKDEIPLDKPHPFVHFLSYSKGKKVIPRVLHFLSKEQSLAFLNLLLLRLNRLDVCADNADPVEVDLFINSVVPPLVNFLSEMPLCVINGCFGILLKCYSMTWMGKCKVALAILTVFLSRAEILRQDISSEPTIAPNIQKDLQQWSELYDHLFNLLRNNFVSLFPENGSDQDDVCVWQFLAAIAISAQSIEYQKSLVMEVREKVFETIKSVDNEQGLVNVNLFLHALGIDASQIELESSA</sequence>
<dbReference type="PANTHER" id="PTHR21551:SF0">
    <property type="entry name" value="PROTEIN ASSOCIATED WITH TOPO II RELATED-1, ISOFORM A"/>
    <property type="match status" value="1"/>
</dbReference>
<evidence type="ECO:0000313" key="9">
    <source>
        <dbReference type="EMBL" id="ORX60930.1"/>
    </source>
</evidence>
<evidence type="ECO:0000256" key="7">
    <source>
        <dbReference type="SAM" id="MobiDB-lite"/>
    </source>
</evidence>
<feature type="compositionally biased region" description="Acidic residues" evidence="7">
    <location>
        <begin position="182"/>
        <end position="196"/>
    </location>
</feature>
<evidence type="ECO:0000256" key="5">
    <source>
        <dbReference type="ARBA" id="ARBA00022884"/>
    </source>
</evidence>
<evidence type="ECO:0000259" key="8">
    <source>
        <dbReference type="Pfam" id="PF09770"/>
    </source>
</evidence>
<evidence type="ECO:0000313" key="10">
    <source>
        <dbReference type="Proteomes" id="UP000193719"/>
    </source>
</evidence>
<feature type="domain" description="mRNA decay factor PAT1" evidence="8">
    <location>
        <begin position="4"/>
        <end position="442"/>
    </location>
</feature>
<accession>A0A1Y1VNS7</accession>
<dbReference type="PANTHER" id="PTHR21551">
    <property type="entry name" value="TOPOISOMERASE II-ASSOCIATED PROTEIN PAT1"/>
    <property type="match status" value="1"/>
</dbReference>
<evidence type="ECO:0000256" key="1">
    <source>
        <dbReference type="ARBA" id="ARBA00004123"/>
    </source>
</evidence>
<name>A0A1Y1VNS7_9FUNG</name>
<protein>
    <recommendedName>
        <fullName evidence="8">mRNA decay factor PAT1 domain-containing protein</fullName>
    </recommendedName>
</protein>
<keyword evidence="6" id="KW-0539">Nucleus</keyword>
<dbReference type="OrthoDB" id="74835at2759"/>
<organism evidence="9 10">
    <name type="scientific">Piromyces finnis</name>
    <dbReference type="NCBI Taxonomy" id="1754191"/>
    <lineage>
        <taxon>Eukaryota</taxon>
        <taxon>Fungi</taxon>
        <taxon>Fungi incertae sedis</taxon>
        <taxon>Chytridiomycota</taxon>
        <taxon>Chytridiomycota incertae sedis</taxon>
        <taxon>Neocallimastigomycetes</taxon>
        <taxon>Neocallimastigales</taxon>
        <taxon>Neocallimastigaceae</taxon>
        <taxon>Piromyces</taxon>
    </lineage>
</organism>
<comment type="similarity">
    <text evidence="3">Belongs to the PAT1 family.</text>
</comment>
<dbReference type="GO" id="GO:0000290">
    <property type="term" value="P:deadenylation-dependent decapping of nuclear-transcribed mRNA"/>
    <property type="evidence" value="ECO:0007669"/>
    <property type="project" value="InterPro"/>
</dbReference>
<keyword evidence="4" id="KW-0963">Cytoplasm</keyword>
<evidence type="ECO:0000256" key="6">
    <source>
        <dbReference type="ARBA" id="ARBA00023242"/>
    </source>
</evidence>
<proteinExistence type="inferred from homology"/>
<comment type="subcellular location">
    <subcellularLocation>
        <location evidence="2">Cytoplasm</location>
        <location evidence="2">P-body</location>
    </subcellularLocation>
    <subcellularLocation>
        <location evidence="1">Nucleus</location>
    </subcellularLocation>
</comment>
<dbReference type="GO" id="GO:0033962">
    <property type="term" value="P:P-body assembly"/>
    <property type="evidence" value="ECO:0007669"/>
    <property type="project" value="TreeGrafter"/>
</dbReference>
<dbReference type="InterPro" id="IPR039900">
    <property type="entry name" value="Pat1-like"/>
</dbReference>
<gene>
    <name evidence="9" type="ORF">BCR36DRAFT_365522</name>
</gene>
<feature type="region of interest" description="Disordered" evidence="7">
    <location>
        <begin position="124"/>
        <end position="147"/>
    </location>
</feature>
<keyword evidence="5" id="KW-0694">RNA-binding</keyword>
<dbReference type="GO" id="GO:0000932">
    <property type="term" value="C:P-body"/>
    <property type="evidence" value="ECO:0007669"/>
    <property type="project" value="UniProtKB-SubCell"/>
</dbReference>
<dbReference type="Pfam" id="PF09770">
    <property type="entry name" value="PAT1"/>
    <property type="match status" value="1"/>
</dbReference>
<dbReference type="GO" id="GO:0005634">
    <property type="term" value="C:nucleus"/>
    <property type="evidence" value="ECO:0007669"/>
    <property type="project" value="UniProtKB-SubCell"/>
</dbReference>
<dbReference type="AlphaFoldDB" id="A0A1Y1VNS7"/>
<dbReference type="GO" id="GO:0003723">
    <property type="term" value="F:RNA binding"/>
    <property type="evidence" value="ECO:0007669"/>
    <property type="project" value="UniProtKB-KW"/>
</dbReference>